<feature type="region of interest" description="Disordered" evidence="3">
    <location>
        <begin position="354"/>
        <end position="378"/>
    </location>
</feature>
<feature type="compositionally biased region" description="Polar residues" evidence="3">
    <location>
        <begin position="367"/>
        <end position="378"/>
    </location>
</feature>
<gene>
    <name evidence="5" type="ORF">BST27_22285</name>
</gene>
<dbReference type="PANTHER" id="PTHR48081">
    <property type="entry name" value="AB HYDROLASE SUPERFAMILY PROTEIN C4A8.06C"/>
    <property type="match status" value="1"/>
</dbReference>
<dbReference type="InterPro" id="IPR050300">
    <property type="entry name" value="GDXG_lipolytic_enzyme"/>
</dbReference>
<dbReference type="AlphaFoldDB" id="A0A1E3SAD2"/>
<keyword evidence="6" id="KW-1185">Reference proteome</keyword>
<evidence type="ECO:0000313" key="6">
    <source>
        <dbReference type="Proteomes" id="UP000192739"/>
    </source>
</evidence>
<dbReference type="Gene3D" id="3.40.50.1820">
    <property type="entry name" value="alpha/beta hydrolase"/>
    <property type="match status" value="1"/>
</dbReference>
<dbReference type="EMBL" id="MVHT01000074">
    <property type="protein sequence ID" value="ORA97509.1"/>
    <property type="molecule type" value="Genomic_DNA"/>
</dbReference>
<dbReference type="Proteomes" id="UP000192739">
    <property type="component" value="Unassembled WGS sequence"/>
</dbReference>
<evidence type="ECO:0000259" key="4">
    <source>
        <dbReference type="Pfam" id="PF07859"/>
    </source>
</evidence>
<dbReference type="PROSITE" id="PS01173">
    <property type="entry name" value="LIPASE_GDXG_HIS"/>
    <property type="match status" value="1"/>
</dbReference>
<keyword evidence="2" id="KW-0378">Hydrolase</keyword>
<reference evidence="5 6" key="1">
    <citation type="submission" date="2017-02" db="EMBL/GenBank/DDBJ databases">
        <title>The new phylogeny of genus Mycobacterium.</title>
        <authorList>
            <person name="Tortoli E."/>
            <person name="Trovato A."/>
            <person name="Cirillo D.M."/>
        </authorList>
    </citation>
    <scope>NUCLEOTIDE SEQUENCE [LARGE SCALE GENOMIC DNA]</scope>
    <source>
        <strain evidence="5 6">DSM 44049</strain>
    </source>
</reference>
<organism evidence="5 6">
    <name type="scientific">Mycobacterium intermedium</name>
    <dbReference type="NCBI Taxonomy" id="28445"/>
    <lineage>
        <taxon>Bacteria</taxon>
        <taxon>Bacillati</taxon>
        <taxon>Actinomycetota</taxon>
        <taxon>Actinomycetes</taxon>
        <taxon>Mycobacteriales</taxon>
        <taxon>Mycobacteriaceae</taxon>
        <taxon>Mycobacterium</taxon>
        <taxon>Mycobacterium simiae complex</taxon>
    </lineage>
</organism>
<evidence type="ECO:0000256" key="3">
    <source>
        <dbReference type="SAM" id="MobiDB-lite"/>
    </source>
</evidence>
<evidence type="ECO:0000256" key="1">
    <source>
        <dbReference type="ARBA" id="ARBA00010515"/>
    </source>
</evidence>
<dbReference type="SUPFAM" id="SSF53474">
    <property type="entry name" value="alpha/beta-Hydrolases"/>
    <property type="match status" value="1"/>
</dbReference>
<proteinExistence type="inferred from homology"/>
<comment type="similarity">
    <text evidence="1">Belongs to the 'GDXG' lipolytic enzyme family.</text>
</comment>
<dbReference type="PANTHER" id="PTHR48081:SF8">
    <property type="entry name" value="ALPHA_BETA HYDROLASE FOLD-3 DOMAIN-CONTAINING PROTEIN-RELATED"/>
    <property type="match status" value="1"/>
</dbReference>
<protein>
    <submittedName>
        <fullName evidence="5">Lipase</fullName>
    </submittedName>
</protein>
<comment type="caution">
    <text evidence="5">The sequence shown here is derived from an EMBL/GenBank/DDBJ whole genome shotgun (WGS) entry which is preliminary data.</text>
</comment>
<dbReference type="STRING" id="28445.BHQ20_19125"/>
<evidence type="ECO:0000313" key="5">
    <source>
        <dbReference type="EMBL" id="ORA97509.1"/>
    </source>
</evidence>
<feature type="domain" description="Alpha/beta hydrolase fold-3" evidence="4">
    <location>
        <begin position="124"/>
        <end position="328"/>
    </location>
</feature>
<dbReference type="InterPro" id="IPR029058">
    <property type="entry name" value="AB_hydrolase_fold"/>
</dbReference>
<dbReference type="InterPro" id="IPR002168">
    <property type="entry name" value="Lipase_GDXG_HIS_AS"/>
</dbReference>
<name>A0A1E3SAD2_MYCIE</name>
<dbReference type="Pfam" id="PF07859">
    <property type="entry name" value="Abhydrolase_3"/>
    <property type="match status" value="1"/>
</dbReference>
<evidence type="ECO:0000256" key="2">
    <source>
        <dbReference type="ARBA" id="ARBA00022801"/>
    </source>
</evidence>
<sequence>MARRRSKVRPVAVTTAALRMGVTVLPRIPRPVKRLLAGGKPITIDGNTLDATAQLILVAQRLTRTGGLGASGDPETARALMRDSHVAMAPRIAVPTTDFSIPGPAGALRTRHYRPPVEAEAPLLVFFHGGGFVVGDIESHDGLCRMICRDAAIHVLSVEYRLAPEHKAPAAVDDCVAAYRWALDHATELGASRIAIGGDSAGGTLTVLVALRSRDEGLPQPALQVLWYPAVDLSGRTRSRELFSDGFFISKQEIDWFTESFLGGTDIATDDPLVSPLQADLVGLPPALVFTGGFDPLRDEGNEYAAALRRAGVAVHHRQFDSLPHGFASIAPLGGDSADAIAATISAVGAHLSGGDLPDDHHPEWSRLSSRRPSQYDA</sequence>
<dbReference type="RefSeq" id="WP_069420731.1">
    <property type="nucleotide sequence ID" value="NZ_CBCRZH010000009.1"/>
</dbReference>
<dbReference type="InterPro" id="IPR013094">
    <property type="entry name" value="AB_hydrolase_3"/>
</dbReference>
<accession>A0A1E3SAD2</accession>
<dbReference type="GO" id="GO:0016787">
    <property type="term" value="F:hydrolase activity"/>
    <property type="evidence" value="ECO:0007669"/>
    <property type="project" value="UniProtKB-KW"/>
</dbReference>